<dbReference type="OrthoDB" id="374045at2759"/>
<dbReference type="AlphaFoldDB" id="A0A1C7MIY1"/>
<comment type="caution">
    <text evidence="6">The sequence shown here is derived from an EMBL/GenBank/DDBJ whole genome shotgun (WGS) entry which is preliminary data.</text>
</comment>
<feature type="domain" description="DHHA2" evidence="5">
    <location>
        <begin position="245"/>
        <end position="413"/>
    </location>
</feature>
<dbReference type="Pfam" id="PF01368">
    <property type="entry name" value="DHH"/>
    <property type="match status" value="1"/>
</dbReference>
<evidence type="ECO:0000256" key="2">
    <source>
        <dbReference type="ARBA" id="ARBA00022723"/>
    </source>
</evidence>
<evidence type="ECO:0000256" key="3">
    <source>
        <dbReference type="ARBA" id="ARBA00022801"/>
    </source>
</evidence>
<keyword evidence="7" id="KW-1185">Reference proteome</keyword>
<dbReference type="Gene3D" id="3.90.1640.10">
    <property type="entry name" value="inorganic pyrophosphatase (n-terminal core)"/>
    <property type="match status" value="1"/>
</dbReference>
<keyword evidence="2" id="KW-0479">Metal-binding</keyword>
<dbReference type="InterPro" id="IPR004097">
    <property type="entry name" value="DHHA2"/>
</dbReference>
<dbReference type="InterPro" id="IPR038222">
    <property type="entry name" value="DHHA2_dom_sf"/>
</dbReference>
<dbReference type="PANTHER" id="PTHR12112:SF39">
    <property type="entry name" value="EG:152A3.5 PROTEIN (FBGN0003116_PN PROTEIN)"/>
    <property type="match status" value="1"/>
</dbReference>
<dbReference type="GO" id="GO:0004309">
    <property type="term" value="F:exopolyphosphatase activity"/>
    <property type="evidence" value="ECO:0007669"/>
    <property type="project" value="TreeGrafter"/>
</dbReference>
<dbReference type="Proteomes" id="UP000092993">
    <property type="component" value="Unassembled WGS sequence"/>
</dbReference>
<dbReference type="SUPFAM" id="SSF64182">
    <property type="entry name" value="DHH phosphoesterases"/>
    <property type="match status" value="1"/>
</dbReference>
<dbReference type="STRING" id="5627.A0A1C7MIY1"/>
<comment type="cofactor">
    <cofactor evidence="1">
        <name>Mn(2+)</name>
        <dbReference type="ChEBI" id="CHEBI:29035"/>
    </cofactor>
</comment>
<evidence type="ECO:0000313" key="6">
    <source>
        <dbReference type="EMBL" id="OBZ76768.1"/>
    </source>
</evidence>
<keyword evidence="3" id="KW-0378">Hydrolase</keyword>
<protein>
    <submittedName>
        <fullName evidence="6">Exopolyphosphatase</fullName>
    </submittedName>
</protein>
<name>A0A1C7MIY1_GRIFR</name>
<organism evidence="6 7">
    <name type="scientific">Grifola frondosa</name>
    <name type="common">Maitake</name>
    <name type="synonym">Polyporus frondosus</name>
    <dbReference type="NCBI Taxonomy" id="5627"/>
    <lineage>
        <taxon>Eukaryota</taxon>
        <taxon>Fungi</taxon>
        <taxon>Dikarya</taxon>
        <taxon>Basidiomycota</taxon>
        <taxon>Agaricomycotina</taxon>
        <taxon>Agaricomycetes</taxon>
        <taxon>Polyporales</taxon>
        <taxon>Grifolaceae</taxon>
        <taxon>Grifola</taxon>
    </lineage>
</organism>
<dbReference type="Pfam" id="PF02833">
    <property type="entry name" value="DHHA2"/>
    <property type="match status" value="1"/>
</dbReference>
<evidence type="ECO:0000256" key="1">
    <source>
        <dbReference type="ARBA" id="ARBA00001936"/>
    </source>
</evidence>
<evidence type="ECO:0000256" key="4">
    <source>
        <dbReference type="ARBA" id="ARBA00023211"/>
    </source>
</evidence>
<dbReference type="OMA" id="DYKDWTE"/>
<dbReference type="InterPro" id="IPR001667">
    <property type="entry name" value="DDH_dom"/>
</dbReference>
<proteinExistence type="predicted"/>
<keyword evidence="4" id="KW-0464">Manganese</keyword>
<dbReference type="EMBL" id="LUGG01000003">
    <property type="protein sequence ID" value="OBZ76768.1"/>
    <property type="molecule type" value="Genomic_DNA"/>
</dbReference>
<evidence type="ECO:0000313" key="7">
    <source>
        <dbReference type="Proteomes" id="UP000092993"/>
    </source>
</evidence>
<dbReference type="SMART" id="SM01131">
    <property type="entry name" value="DHHA2"/>
    <property type="match status" value="1"/>
</dbReference>
<sequence>MLSHAAGLLLRLRRLPVNSALIHHRTLCSIPMANGRSGSEGNTLSHFLAQHKKAYLAAIEEGKGDDWTVVMGNEAGDLDSIASATPRRDLHLRVENLHALSLAGLADPASPDYLLCIDDLPPSARFPSTRFALVDHNRLQPRFQRDNPGARVVAVIDHHQDEGLYRDSAEPRIIVVPTGSCSSLVARLLEENQGGKAEEPDRRAAAFLIPLSSLSSSADLSSTSPGSVAGEAYDIPGIRDLDTVLQDKKVSVAHLGTLDLLRRDYKEYTMTPSGSSAAPEILVGLSSVPIGFHDWIPRHADFWSATERWMAERGLTVLGVLTSFRDTRKPGKNGKGKHRREQLYVVRGDEALAERLFGELEENDELKLKRRKFKDYDVADGTGFGGECKSRVWKQKNVDATRKVTAPIVKSIIEGPSRNANL</sequence>
<dbReference type="PANTHER" id="PTHR12112">
    <property type="entry name" value="BNIP - RELATED"/>
    <property type="match status" value="1"/>
</dbReference>
<dbReference type="GO" id="GO:0046872">
    <property type="term" value="F:metal ion binding"/>
    <property type="evidence" value="ECO:0007669"/>
    <property type="project" value="UniProtKB-KW"/>
</dbReference>
<evidence type="ECO:0000259" key="5">
    <source>
        <dbReference type="SMART" id="SM01131"/>
    </source>
</evidence>
<dbReference type="Gene3D" id="3.10.310.20">
    <property type="entry name" value="DHHA2 domain"/>
    <property type="match status" value="1"/>
</dbReference>
<reference evidence="6 7" key="1">
    <citation type="submission" date="2016-03" db="EMBL/GenBank/DDBJ databases">
        <title>Whole genome sequencing of Grifola frondosa 9006-11.</title>
        <authorList>
            <person name="Min B."/>
            <person name="Park H."/>
            <person name="Kim J.-G."/>
            <person name="Cho H."/>
            <person name="Oh Y.-L."/>
            <person name="Kong W.-S."/>
            <person name="Choi I.-G."/>
        </authorList>
    </citation>
    <scope>NUCLEOTIDE SEQUENCE [LARGE SCALE GENOMIC DNA]</scope>
    <source>
        <strain evidence="6 7">9006-11</strain>
    </source>
</reference>
<gene>
    <name evidence="6" type="primary">PPX1</name>
    <name evidence="6" type="ORF">A0H81_03207</name>
</gene>
<dbReference type="GO" id="GO:0005737">
    <property type="term" value="C:cytoplasm"/>
    <property type="evidence" value="ECO:0007669"/>
    <property type="project" value="InterPro"/>
</dbReference>
<dbReference type="InterPro" id="IPR038763">
    <property type="entry name" value="DHH_sf"/>
</dbReference>
<accession>A0A1C7MIY1</accession>